<comment type="similarity">
    <text evidence="2 7">Belongs to the aspartate/ornithine carbamoyltransferase superfamily. ATCase family.</text>
</comment>
<evidence type="ECO:0000256" key="1">
    <source>
        <dbReference type="ARBA" id="ARBA00004852"/>
    </source>
</evidence>
<comment type="subunit">
    <text evidence="7">Heterododecamer (2C3:3R2) of six catalytic PyrB chains organized as two trimers (C3), and six regulatory PyrI chains organized as three dimers (R2).</text>
</comment>
<evidence type="ECO:0000313" key="10">
    <source>
        <dbReference type="EMBL" id="RLY04776.1"/>
    </source>
</evidence>
<feature type="domain" description="Aspartate/ornithine carbamoyltransferase Asp/Orn-binding" evidence="8">
    <location>
        <begin position="158"/>
        <end position="302"/>
    </location>
</feature>
<dbReference type="InterPro" id="IPR006131">
    <property type="entry name" value="Asp_carbamoyltransf_Asp/Orn-bd"/>
</dbReference>
<evidence type="ECO:0000256" key="3">
    <source>
        <dbReference type="ARBA" id="ARBA00022679"/>
    </source>
</evidence>
<dbReference type="GO" id="GO:0005829">
    <property type="term" value="C:cytosol"/>
    <property type="evidence" value="ECO:0007669"/>
    <property type="project" value="TreeGrafter"/>
</dbReference>
<evidence type="ECO:0000256" key="4">
    <source>
        <dbReference type="ARBA" id="ARBA00022975"/>
    </source>
</evidence>
<reference evidence="10 11" key="1">
    <citation type="submission" date="2018-10" db="EMBL/GenBank/DDBJ databases">
        <title>Streptococcus hillyeri sp. nov., isolated from equine tracheal sample.</title>
        <authorList>
            <person name="Macfadyen A.C."/>
            <person name="Waller A."/>
            <person name="Paterson G.K."/>
        </authorList>
    </citation>
    <scope>NUCLEOTIDE SEQUENCE [LARGE SCALE GENOMIC DNA]</scope>
    <source>
        <strain evidence="10 11">28462</strain>
    </source>
</reference>
<feature type="binding site" evidence="7">
    <location>
        <position position="60"/>
    </location>
    <ligand>
        <name>carbamoyl phosphate</name>
        <dbReference type="ChEBI" id="CHEBI:58228"/>
    </ligand>
</feature>
<dbReference type="EMBL" id="RCVM01000002">
    <property type="protein sequence ID" value="RLY04776.1"/>
    <property type="molecule type" value="Genomic_DNA"/>
</dbReference>
<feature type="binding site" evidence="7">
    <location>
        <position position="172"/>
    </location>
    <ligand>
        <name>L-aspartate</name>
        <dbReference type="ChEBI" id="CHEBI:29991"/>
    </ligand>
</feature>
<dbReference type="HAMAP" id="MF_00001">
    <property type="entry name" value="Asp_carb_tr"/>
    <property type="match status" value="1"/>
</dbReference>
<dbReference type="InterPro" id="IPR006130">
    <property type="entry name" value="Asp/Orn_carbamoylTrfase"/>
</dbReference>
<dbReference type="FunFam" id="3.40.50.1370:FF:000011">
    <property type="entry name" value="Aspartate carbamoyltransferase"/>
    <property type="match status" value="1"/>
</dbReference>
<keyword evidence="3 7" id="KW-0808">Transferase</keyword>
<dbReference type="Gene3D" id="3.40.50.1370">
    <property type="entry name" value="Aspartate/ornithine carbamoyltransferase"/>
    <property type="match status" value="2"/>
</dbReference>
<evidence type="ECO:0000256" key="5">
    <source>
        <dbReference type="ARBA" id="ARBA00043884"/>
    </source>
</evidence>
<name>A0A3L9DTK9_9STRE</name>
<dbReference type="PRINTS" id="PR00100">
    <property type="entry name" value="AOTCASE"/>
</dbReference>
<feature type="binding site" evidence="7">
    <location>
        <position position="109"/>
    </location>
    <ligand>
        <name>carbamoyl phosphate</name>
        <dbReference type="ChEBI" id="CHEBI:58228"/>
    </ligand>
</feature>
<evidence type="ECO:0000256" key="6">
    <source>
        <dbReference type="ARBA" id="ARBA00048859"/>
    </source>
</evidence>
<dbReference type="NCBIfam" id="NF002032">
    <property type="entry name" value="PRK00856.1"/>
    <property type="match status" value="1"/>
</dbReference>
<organism evidence="10 11">
    <name type="scientific">Streptococcus hillyeri</name>
    <dbReference type="NCBI Taxonomy" id="2282420"/>
    <lineage>
        <taxon>Bacteria</taxon>
        <taxon>Bacillati</taxon>
        <taxon>Bacillota</taxon>
        <taxon>Bacilli</taxon>
        <taxon>Lactobacillales</taxon>
        <taxon>Streptococcaceae</taxon>
        <taxon>Streptococcus</taxon>
    </lineage>
</organism>
<dbReference type="RefSeq" id="WP_121834616.1">
    <property type="nucleotide sequence ID" value="NZ_CP163513.1"/>
</dbReference>
<evidence type="ECO:0000256" key="2">
    <source>
        <dbReference type="ARBA" id="ARBA00008896"/>
    </source>
</evidence>
<comment type="catalytic activity">
    <reaction evidence="6 7">
        <text>carbamoyl phosphate + L-aspartate = N-carbamoyl-L-aspartate + phosphate + H(+)</text>
        <dbReference type="Rhea" id="RHEA:20013"/>
        <dbReference type="ChEBI" id="CHEBI:15378"/>
        <dbReference type="ChEBI" id="CHEBI:29991"/>
        <dbReference type="ChEBI" id="CHEBI:32814"/>
        <dbReference type="ChEBI" id="CHEBI:43474"/>
        <dbReference type="ChEBI" id="CHEBI:58228"/>
        <dbReference type="EC" id="2.1.3.2"/>
    </reaction>
</comment>
<dbReference type="PANTHER" id="PTHR45753:SF6">
    <property type="entry name" value="ASPARTATE CARBAMOYLTRANSFERASE"/>
    <property type="match status" value="1"/>
</dbReference>
<comment type="function">
    <text evidence="5 7">Catalyzes the condensation of carbamoyl phosphate and aspartate to form carbamoyl aspartate and inorganic phosphate, the committed step in the de novo pyrimidine nucleotide biosynthesis pathway.</text>
</comment>
<gene>
    <name evidence="7" type="primary">pyrB</name>
    <name evidence="10" type="ORF">EAF07_01940</name>
</gene>
<dbReference type="GO" id="GO:0006520">
    <property type="term" value="P:amino acid metabolic process"/>
    <property type="evidence" value="ECO:0007669"/>
    <property type="project" value="InterPro"/>
</dbReference>
<keyword evidence="11" id="KW-1185">Reference proteome</keyword>
<feature type="binding site" evidence="7">
    <location>
        <position position="224"/>
    </location>
    <ligand>
        <name>L-aspartate</name>
        <dbReference type="ChEBI" id="CHEBI:29991"/>
    </ligand>
</feature>
<feature type="domain" description="Aspartate/ornithine carbamoyltransferase carbamoyl-P binding" evidence="9">
    <location>
        <begin position="11"/>
        <end position="152"/>
    </location>
</feature>
<dbReference type="EC" id="2.1.3.2" evidence="7"/>
<feature type="binding site" evidence="7">
    <location>
        <position position="59"/>
    </location>
    <ligand>
        <name>carbamoyl phosphate</name>
        <dbReference type="ChEBI" id="CHEBI:58228"/>
    </ligand>
</feature>
<comment type="caution">
    <text evidence="10">The sequence shown here is derived from an EMBL/GenBank/DDBJ whole genome shotgun (WGS) entry which is preliminary data.</text>
</comment>
<feature type="binding site" evidence="7">
    <location>
        <position position="142"/>
    </location>
    <ligand>
        <name>carbamoyl phosphate</name>
        <dbReference type="ChEBI" id="CHEBI:58228"/>
    </ligand>
</feature>
<sequence length="310" mass="34877">MPIVDDKVVLKHLVSMEHLSAEEVLGLISRGISLKNGRASHALEHQVFVSNLFFENSTRTHKSFEVAEKKLGLDVIDFHAETSSVNKGETLYDTVLTLDALGVDICVIRHSEVDYYKQLIGSATISASIVNGGDGSGQHPSQSLLDLMTIYEEFGRFEGLKICIAGDITHSRVAKSNMQILKRLGAQLYFAGPVEWYSEEFDSYGQYIAIDDVIEELDVMMLLRVQHERHDGDGTFSKETYHRQFGLDQERYQRLKSSAIIMHPAPVNRDVEIADSLVEAEKSRIVKQMTNGVFVRMAILEAIMRGRKEQ</sequence>
<evidence type="ECO:0000259" key="9">
    <source>
        <dbReference type="Pfam" id="PF02729"/>
    </source>
</evidence>
<feature type="binding site" evidence="7">
    <location>
        <position position="87"/>
    </location>
    <ligand>
        <name>L-aspartate</name>
        <dbReference type="ChEBI" id="CHEBI:29991"/>
    </ligand>
</feature>
<evidence type="ECO:0000256" key="7">
    <source>
        <dbReference type="HAMAP-Rule" id="MF_00001"/>
    </source>
</evidence>
<dbReference type="OrthoDB" id="9774690at2"/>
<dbReference type="Pfam" id="PF00185">
    <property type="entry name" value="OTCace"/>
    <property type="match status" value="1"/>
</dbReference>
<dbReference type="SUPFAM" id="SSF53671">
    <property type="entry name" value="Aspartate/ornithine carbamoyltransferase"/>
    <property type="match status" value="1"/>
</dbReference>
<dbReference type="GO" id="GO:0044205">
    <property type="term" value="P:'de novo' UMP biosynthetic process"/>
    <property type="evidence" value="ECO:0007669"/>
    <property type="project" value="UniProtKB-UniRule"/>
</dbReference>
<comment type="pathway">
    <text evidence="1 7">Pyrimidine metabolism; UMP biosynthesis via de novo pathway; (S)-dihydroorotate from bicarbonate: step 2/3.</text>
</comment>
<dbReference type="PRINTS" id="PR00101">
    <property type="entry name" value="ATCASE"/>
</dbReference>
<keyword evidence="4 7" id="KW-0665">Pyrimidine biosynthesis</keyword>
<dbReference type="AlphaFoldDB" id="A0A3L9DTK9"/>
<evidence type="ECO:0000313" key="11">
    <source>
        <dbReference type="Proteomes" id="UP000279194"/>
    </source>
</evidence>
<dbReference type="InterPro" id="IPR006132">
    <property type="entry name" value="Asp/Orn_carbamoyltranf_P-bd"/>
</dbReference>
<dbReference type="Proteomes" id="UP000279194">
    <property type="component" value="Unassembled WGS sequence"/>
</dbReference>
<dbReference type="GO" id="GO:0006207">
    <property type="term" value="P:'de novo' pyrimidine nucleobase biosynthetic process"/>
    <property type="evidence" value="ECO:0007669"/>
    <property type="project" value="InterPro"/>
</dbReference>
<dbReference type="GO" id="GO:0016597">
    <property type="term" value="F:amino acid binding"/>
    <property type="evidence" value="ECO:0007669"/>
    <property type="project" value="InterPro"/>
</dbReference>
<dbReference type="PROSITE" id="PS00097">
    <property type="entry name" value="CARBAMOYLTRANSFERASE"/>
    <property type="match status" value="1"/>
</dbReference>
<dbReference type="PANTHER" id="PTHR45753">
    <property type="entry name" value="ORNITHINE CARBAMOYLTRANSFERASE, MITOCHONDRIAL"/>
    <property type="match status" value="1"/>
</dbReference>
<accession>A0A3L9DTK9</accession>
<feature type="binding site" evidence="7">
    <location>
        <position position="139"/>
    </location>
    <ligand>
        <name>carbamoyl phosphate</name>
        <dbReference type="ChEBI" id="CHEBI:58228"/>
    </ligand>
</feature>
<protein>
    <recommendedName>
        <fullName evidence="7">Aspartate carbamoyltransferase</fullName>
        <ecNumber evidence="7">2.1.3.2</ecNumber>
    </recommendedName>
    <alternativeName>
        <fullName evidence="7">Aspartate transcarbamylase</fullName>
        <shortName evidence="7">ATCase</shortName>
    </alternativeName>
</protein>
<proteinExistence type="inferred from homology"/>
<dbReference type="InterPro" id="IPR036901">
    <property type="entry name" value="Asp/Orn_carbamoylTrfase_sf"/>
</dbReference>
<dbReference type="InterPro" id="IPR002082">
    <property type="entry name" value="Asp_carbamoyltransf"/>
</dbReference>
<feature type="binding site" evidence="7">
    <location>
        <position position="266"/>
    </location>
    <ligand>
        <name>carbamoyl phosphate</name>
        <dbReference type="ChEBI" id="CHEBI:58228"/>
    </ligand>
</feature>
<feature type="binding site" evidence="7">
    <location>
        <position position="265"/>
    </location>
    <ligand>
        <name>carbamoyl phosphate</name>
        <dbReference type="ChEBI" id="CHEBI:58228"/>
    </ligand>
</feature>
<dbReference type="UniPathway" id="UPA00070">
    <property type="reaction ID" value="UER00116"/>
</dbReference>
<dbReference type="NCBIfam" id="TIGR00670">
    <property type="entry name" value="asp_carb_tr"/>
    <property type="match status" value="1"/>
</dbReference>
<evidence type="ECO:0000259" key="8">
    <source>
        <dbReference type="Pfam" id="PF00185"/>
    </source>
</evidence>
<dbReference type="Pfam" id="PF02729">
    <property type="entry name" value="OTCace_N"/>
    <property type="match status" value="1"/>
</dbReference>
<dbReference type="GO" id="GO:0004070">
    <property type="term" value="F:aspartate carbamoyltransferase activity"/>
    <property type="evidence" value="ECO:0007669"/>
    <property type="project" value="UniProtKB-UniRule"/>
</dbReference>